<feature type="transmembrane region" description="Helical" evidence="1">
    <location>
        <begin position="92"/>
        <end position="113"/>
    </location>
</feature>
<proteinExistence type="predicted"/>
<sequence>MDSITHTLFGVGIYKSINKDKMSKKEKFALLFTAIGASQIPDIDVISQLWDTMGQYQMWHRGITHSVFLIPIWALLFYLIHRFIFRIKGMQSFFVALISVFIHDTSDLFNSWGTGYLEPFSSVRITFGTIPIVDFIIWLIFLLSFIASKIYPKVKPYSIFRIGWALVVLHIVVQSIQGYLMYEQYKKTYQEVALSASFIPWHYTIVGKNDHAVDIINDSLITEADMVERLQSSSEKDLHTLFAMNPRAKTLYKWAPFVVVVDDDKRIGIYDPRFYRNGESFLFEYIDKSTLK</sequence>
<evidence type="ECO:0000313" key="2">
    <source>
        <dbReference type="EMBL" id="MXQ55210.1"/>
    </source>
</evidence>
<organism evidence="2 3">
    <name type="scientific">Shimazuella alba</name>
    <dbReference type="NCBI Taxonomy" id="2690964"/>
    <lineage>
        <taxon>Bacteria</taxon>
        <taxon>Bacillati</taxon>
        <taxon>Bacillota</taxon>
        <taxon>Bacilli</taxon>
        <taxon>Bacillales</taxon>
        <taxon>Thermoactinomycetaceae</taxon>
        <taxon>Shimazuella</taxon>
    </lineage>
</organism>
<dbReference type="AlphaFoldDB" id="A0A6I4VZ33"/>
<feature type="transmembrane region" description="Helical" evidence="1">
    <location>
        <begin position="62"/>
        <end position="80"/>
    </location>
</feature>
<gene>
    <name evidence="2" type="ORF">GSM42_16110</name>
</gene>
<dbReference type="Proteomes" id="UP000430692">
    <property type="component" value="Unassembled WGS sequence"/>
</dbReference>
<dbReference type="InterPro" id="IPR053170">
    <property type="entry name" value="Transcription_regulator"/>
</dbReference>
<protein>
    <submittedName>
        <fullName evidence="2">Metal-dependent hydrolase</fullName>
    </submittedName>
</protein>
<feature type="transmembrane region" description="Helical" evidence="1">
    <location>
        <begin position="159"/>
        <end position="182"/>
    </location>
</feature>
<keyword evidence="1" id="KW-1133">Transmembrane helix</keyword>
<keyword evidence="1" id="KW-0472">Membrane</keyword>
<evidence type="ECO:0000256" key="1">
    <source>
        <dbReference type="SAM" id="Phobius"/>
    </source>
</evidence>
<keyword evidence="2" id="KW-0378">Hydrolase</keyword>
<accession>A0A6I4VZ33</accession>
<keyword evidence="3" id="KW-1185">Reference proteome</keyword>
<evidence type="ECO:0000313" key="3">
    <source>
        <dbReference type="Proteomes" id="UP000430692"/>
    </source>
</evidence>
<comment type="caution">
    <text evidence="2">The sequence shown here is derived from an EMBL/GenBank/DDBJ whole genome shotgun (WGS) entry which is preliminary data.</text>
</comment>
<dbReference type="RefSeq" id="WP_160802559.1">
    <property type="nucleotide sequence ID" value="NZ_WUUL01000012.1"/>
</dbReference>
<dbReference type="GO" id="GO:0016787">
    <property type="term" value="F:hydrolase activity"/>
    <property type="evidence" value="ECO:0007669"/>
    <property type="project" value="UniProtKB-KW"/>
</dbReference>
<dbReference type="InterPro" id="IPR007404">
    <property type="entry name" value="YdjM-like"/>
</dbReference>
<dbReference type="EMBL" id="WUUL01000012">
    <property type="protein sequence ID" value="MXQ55210.1"/>
    <property type="molecule type" value="Genomic_DNA"/>
</dbReference>
<dbReference type="Pfam" id="PF04307">
    <property type="entry name" value="YdjM"/>
    <property type="match status" value="1"/>
</dbReference>
<keyword evidence="1" id="KW-0812">Transmembrane</keyword>
<name>A0A6I4VZ33_9BACL</name>
<feature type="transmembrane region" description="Helical" evidence="1">
    <location>
        <begin position="125"/>
        <end position="147"/>
    </location>
</feature>
<dbReference type="PANTHER" id="PTHR40031:SF1">
    <property type="entry name" value="MEMBRANE-BOUND METAL-DEPENDENT HYDROLASE"/>
    <property type="match status" value="1"/>
</dbReference>
<dbReference type="PANTHER" id="PTHR40031">
    <property type="entry name" value="HYPOTHETICAL MEMBRANE SPANNING PROTEIN"/>
    <property type="match status" value="1"/>
</dbReference>
<reference evidence="2 3" key="1">
    <citation type="submission" date="2019-12" db="EMBL/GenBank/DDBJ databases">
        <title>Whole-genome analyses of novel actinobacteria.</title>
        <authorList>
            <person name="Sahin N."/>
            <person name="Saygin H."/>
        </authorList>
    </citation>
    <scope>NUCLEOTIDE SEQUENCE [LARGE SCALE GENOMIC DNA]</scope>
    <source>
        <strain evidence="2 3">KC615</strain>
    </source>
</reference>